<evidence type="ECO:0000256" key="4">
    <source>
        <dbReference type="ARBA" id="ARBA00022777"/>
    </source>
</evidence>
<dbReference type="Pfam" id="PF02782">
    <property type="entry name" value="FGGY_C"/>
    <property type="match status" value="1"/>
</dbReference>
<dbReference type="PROSITE" id="PS00445">
    <property type="entry name" value="FGGY_KINASES_2"/>
    <property type="match status" value="1"/>
</dbReference>
<dbReference type="InterPro" id="IPR018483">
    <property type="entry name" value="Carb_kinase_FGGY_CS"/>
</dbReference>
<evidence type="ECO:0000256" key="5">
    <source>
        <dbReference type="ARBA" id="ARBA00022840"/>
    </source>
</evidence>
<evidence type="ECO:0000256" key="1">
    <source>
        <dbReference type="ARBA" id="ARBA00009156"/>
    </source>
</evidence>
<sequence>MPTADLVLAVDQGSSSTKALLVSAGGAVVASASVPLAARFPRPGWVEQSPVEILDSVRAAVAQVLAGLDPLRVVGVGLSTQRESLALWDRRTGEPVGPLVTWQDQRGTELCDRLTAAGYADAVRERSGLPLDPMFSATKAAWLLDTFDPDRTRSRAGELCLGTVDAWLLHRLTGRHLTEVGNASRTQLMNIGTRQWDQDLLDLFGVPAGALGEIAPSAGPFPSIRGLPPLAGGTPVAAVMGDSHAALFAHAGWRPGTVKATYGTGSSVMGLCPDGISPEAAGAGLCLTVAWDDGTGARYAAEGNIRSSGSTLTWLARTHGTTPADLADLARTTAADGVHIVPAFNGLGAPYWDREAVGIISGLTMGSGLPQLARAALESIAYQIEDVVAAFAGTVADVHTLHADGGASSNPDLMQLQADISGRLVQQAADTDLSPLGAAHLAGLRTGLWTQADIEAMPRDRTTFTPTSDAGQRERLLTGWRDAVARARLLPAPAVVR</sequence>
<dbReference type="PANTHER" id="PTHR10196:SF69">
    <property type="entry name" value="GLYCEROL KINASE"/>
    <property type="match status" value="1"/>
</dbReference>
<feature type="domain" description="Carbohydrate kinase FGGY N-terminal" evidence="8">
    <location>
        <begin position="7"/>
        <end position="248"/>
    </location>
</feature>
<dbReference type="GO" id="GO:0004370">
    <property type="term" value="F:glycerol kinase activity"/>
    <property type="evidence" value="ECO:0007669"/>
    <property type="project" value="TreeGrafter"/>
</dbReference>
<keyword evidence="4 7" id="KW-0418">Kinase</keyword>
<comment type="similarity">
    <text evidence="1 7">Belongs to the FGGY kinase family.</text>
</comment>
<name>A0A7K1FGP7_9ACTN</name>
<dbReference type="PANTHER" id="PTHR10196">
    <property type="entry name" value="SUGAR KINASE"/>
    <property type="match status" value="1"/>
</dbReference>
<dbReference type="GO" id="GO:0019563">
    <property type="term" value="P:glycerol catabolic process"/>
    <property type="evidence" value="ECO:0007669"/>
    <property type="project" value="TreeGrafter"/>
</dbReference>
<dbReference type="CDD" id="cd07769">
    <property type="entry name" value="ASKHA_NBD_FGGY_GK"/>
    <property type="match status" value="1"/>
</dbReference>
<dbReference type="Gene3D" id="3.30.420.40">
    <property type="match status" value="2"/>
</dbReference>
<evidence type="ECO:0000313" key="10">
    <source>
        <dbReference type="EMBL" id="MTD13236.1"/>
    </source>
</evidence>
<keyword evidence="11" id="KW-1185">Reference proteome</keyword>
<dbReference type="InterPro" id="IPR018484">
    <property type="entry name" value="FGGY_N"/>
</dbReference>
<feature type="domain" description="Carbohydrate kinase FGGY C-terminal" evidence="9">
    <location>
        <begin position="259"/>
        <end position="443"/>
    </location>
</feature>
<dbReference type="GO" id="GO:0005829">
    <property type="term" value="C:cytosol"/>
    <property type="evidence" value="ECO:0007669"/>
    <property type="project" value="TreeGrafter"/>
</dbReference>
<dbReference type="AlphaFoldDB" id="A0A7K1FGP7"/>
<evidence type="ECO:0000256" key="7">
    <source>
        <dbReference type="RuleBase" id="RU003733"/>
    </source>
</evidence>
<dbReference type="RefSeq" id="WP_154767130.1">
    <property type="nucleotide sequence ID" value="NZ_WLYK01000001.1"/>
</dbReference>
<dbReference type="PIRSF" id="PIRSF000538">
    <property type="entry name" value="GlpK"/>
    <property type="match status" value="1"/>
</dbReference>
<evidence type="ECO:0000256" key="6">
    <source>
        <dbReference type="ARBA" id="ARBA00043149"/>
    </source>
</evidence>
<dbReference type="Pfam" id="PF00370">
    <property type="entry name" value="FGGY_N"/>
    <property type="match status" value="1"/>
</dbReference>
<evidence type="ECO:0000313" key="11">
    <source>
        <dbReference type="Proteomes" id="UP000460221"/>
    </source>
</evidence>
<dbReference type="InterPro" id="IPR000577">
    <property type="entry name" value="Carb_kinase_FGGY"/>
</dbReference>
<organism evidence="10 11">
    <name type="scientific">Nakamurella alba</name>
    <dbReference type="NCBI Taxonomy" id="2665158"/>
    <lineage>
        <taxon>Bacteria</taxon>
        <taxon>Bacillati</taxon>
        <taxon>Actinomycetota</taxon>
        <taxon>Actinomycetes</taxon>
        <taxon>Nakamurellales</taxon>
        <taxon>Nakamurellaceae</taxon>
        <taxon>Nakamurella</taxon>
    </lineage>
</organism>
<reference evidence="10 11" key="1">
    <citation type="submission" date="2019-11" db="EMBL/GenBank/DDBJ databases">
        <authorList>
            <person name="Jiang L.-Q."/>
        </authorList>
    </citation>
    <scope>NUCLEOTIDE SEQUENCE [LARGE SCALE GENOMIC DNA]</scope>
    <source>
        <strain evidence="10 11">YIM 132087</strain>
    </source>
</reference>
<comment type="caution">
    <text evidence="10">The sequence shown here is derived from an EMBL/GenBank/DDBJ whole genome shotgun (WGS) entry which is preliminary data.</text>
</comment>
<proteinExistence type="inferred from homology"/>
<dbReference type="InterPro" id="IPR043129">
    <property type="entry name" value="ATPase_NBD"/>
</dbReference>
<dbReference type="Proteomes" id="UP000460221">
    <property type="component" value="Unassembled WGS sequence"/>
</dbReference>
<dbReference type="GO" id="GO:0005524">
    <property type="term" value="F:ATP binding"/>
    <property type="evidence" value="ECO:0007669"/>
    <property type="project" value="UniProtKB-KW"/>
</dbReference>
<evidence type="ECO:0000256" key="3">
    <source>
        <dbReference type="ARBA" id="ARBA00022741"/>
    </source>
</evidence>
<dbReference type="SUPFAM" id="SSF53067">
    <property type="entry name" value="Actin-like ATPase domain"/>
    <property type="match status" value="2"/>
</dbReference>
<accession>A0A7K1FGP7</accession>
<keyword evidence="2 7" id="KW-0808">Transferase</keyword>
<gene>
    <name evidence="10" type="ORF">GIS00_04650</name>
</gene>
<evidence type="ECO:0000256" key="2">
    <source>
        <dbReference type="ARBA" id="ARBA00022679"/>
    </source>
</evidence>
<protein>
    <recommendedName>
        <fullName evidence="6">ATP:glycerol 3-phosphotransferase</fullName>
    </recommendedName>
</protein>
<dbReference type="InterPro" id="IPR018485">
    <property type="entry name" value="FGGY_C"/>
</dbReference>
<dbReference type="EMBL" id="WLYK01000001">
    <property type="protein sequence ID" value="MTD13236.1"/>
    <property type="molecule type" value="Genomic_DNA"/>
</dbReference>
<evidence type="ECO:0000259" key="8">
    <source>
        <dbReference type="Pfam" id="PF00370"/>
    </source>
</evidence>
<keyword evidence="3" id="KW-0547">Nucleotide-binding</keyword>
<keyword evidence="5" id="KW-0067">ATP-binding</keyword>
<evidence type="ECO:0000259" key="9">
    <source>
        <dbReference type="Pfam" id="PF02782"/>
    </source>
</evidence>